<dbReference type="GO" id="GO:0004776">
    <property type="term" value="F:succinate-CoA ligase (GDP-forming) activity"/>
    <property type="evidence" value="ECO:0007669"/>
    <property type="project" value="RHEA"/>
</dbReference>
<dbReference type="GO" id="GO:0000287">
    <property type="term" value="F:magnesium ion binding"/>
    <property type="evidence" value="ECO:0007669"/>
    <property type="project" value="UniProtKB-UniRule"/>
</dbReference>
<feature type="binding site" evidence="10">
    <location>
        <position position="99"/>
    </location>
    <ligand>
        <name>ATP</name>
        <dbReference type="ChEBI" id="CHEBI:30616"/>
    </ligand>
</feature>
<dbReference type="RefSeq" id="WP_032995117.1">
    <property type="nucleotide sequence ID" value="NZ_MAQF01000003.1"/>
</dbReference>
<feature type="binding site" evidence="10">
    <location>
        <position position="199"/>
    </location>
    <ligand>
        <name>Mg(2+)</name>
        <dbReference type="ChEBI" id="CHEBI:18420"/>
    </ligand>
</feature>
<dbReference type="InterPro" id="IPR013650">
    <property type="entry name" value="ATP-grasp_succ-CoA_synth-type"/>
</dbReference>
<dbReference type="PANTHER" id="PTHR11815">
    <property type="entry name" value="SUCCINYL-COA SYNTHETASE BETA CHAIN"/>
    <property type="match status" value="1"/>
</dbReference>
<comment type="similarity">
    <text evidence="1 10">Belongs to the succinate/malate CoA ligase beta subunit family.</text>
</comment>
<dbReference type="PROSITE" id="PS01217">
    <property type="entry name" value="SUCCINYL_COA_LIG_3"/>
    <property type="match status" value="1"/>
</dbReference>
<keyword evidence="4 10" id="KW-0479">Metal-binding</keyword>
<proteinExistence type="inferred from homology"/>
<dbReference type="PANTHER" id="PTHR11815:SF10">
    <property type="entry name" value="SUCCINATE--COA LIGASE [GDP-FORMING] SUBUNIT BETA, MITOCHONDRIAL"/>
    <property type="match status" value="1"/>
</dbReference>
<feature type="binding site" evidence="10">
    <location>
        <begin position="321"/>
        <end position="323"/>
    </location>
    <ligand>
        <name>substrate</name>
        <note>ligand shared with subunit alpha</note>
    </ligand>
</feature>
<dbReference type="InterPro" id="IPR013815">
    <property type="entry name" value="ATP_grasp_subdomain_1"/>
</dbReference>
<reference evidence="12 13" key="1">
    <citation type="submission" date="2018-06" db="EMBL/GenBank/DDBJ databases">
        <authorList>
            <consortium name="Pathogen Informatics"/>
            <person name="Doyle S."/>
        </authorList>
    </citation>
    <scope>NUCLEOTIDE SEQUENCE [LARGE SCALE GENOMIC DNA]</scope>
    <source>
        <strain evidence="12 13">NCTC5908</strain>
    </source>
</reference>
<keyword evidence="3 10" id="KW-0436">Ligase</keyword>
<evidence type="ECO:0000256" key="10">
    <source>
        <dbReference type="HAMAP-Rule" id="MF_00558"/>
    </source>
</evidence>
<evidence type="ECO:0000256" key="8">
    <source>
        <dbReference type="ARBA" id="ARBA00050563"/>
    </source>
</evidence>
<gene>
    <name evidence="10 12" type="primary">sucC</name>
    <name evidence="12" type="ORF">NCTC5908_02516</name>
</gene>
<name>A0A336NCR3_AGGAP</name>
<dbReference type="InterPro" id="IPR005809">
    <property type="entry name" value="Succ_CoA_ligase-like_bsu"/>
</dbReference>
<dbReference type="FunFam" id="3.30.470.20:FF:000002">
    <property type="entry name" value="Succinate--CoA ligase [ADP-forming] subunit beta"/>
    <property type="match status" value="1"/>
</dbReference>
<dbReference type="SUPFAM" id="SSF52210">
    <property type="entry name" value="Succinyl-CoA synthetase domains"/>
    <property type="match status" value="1"/>
</dbReference>
<accession>A0A336NCR3</accession>
<dbReference type="Proteomes" id="UP000253728">
    <property type="component" value="Unassembled WGS sequence"/>
</dbReference>
<comment type="subunit">
    <text evidence="10">Heterotetramer of two alpha and two beta subunits.</text>
</comment>
<feature type="binding site" evidence="10">
    <location>
        <position position="213"/>
    </location>
    <ligand>
        <name>Mg(2+)</name>
        <dbReference type="ChEBI" id="CHEBI:18420"/>
    </ligand>
</feature>
<dbReference type="NCBIfam" id="NF001913">
    <property type="entry name" value="PRK00696.1"/>
    <property type="match status" value="1"/>
</dbReference>
<comment type="catalytic activity">
    <reaction evidence="9">
        <text>GTP + succinate + CoA = succinyl-CoA + GDP + phosphate</text>
        <dbReference type="Rhea" id="RHEA:22120"/>
        <dbReference type="ChEBI" id="CHEBI:30031"/>
        <dbReference type="ChEBI" id="CHEBI:37565"/>
        <dbReference type="ChEBI" id="CHEBI:43474"/>
        <dbReference type="ChEBI" id="CHEBI:57287"/>
        <dbReference type="ChEBI" id="CHEBI:57292"/>
        <dbReference type="ChEBI" id="CHEBI:58189"/>
    </reaction>
    <physiologicalReaction direction="right-to-left" evidence="9">
        <dbReference type="Rhea" id="RHEA:22122"/>
    </physiologicalReaction>
</comment>
<dbReference type="GO" id="GO:0004775">
    <property type="term" value="F:succinate-CoA ligase (ADP-forming) activity"/>
    <property type="evidence" value="ECO:0007669"/>
    <property type="project" value="UniProtKB-UniRule"/>
</dbReference>
<dbReference type="GO" id="GO:0005829">
    <property type="term" value="C:cytosol"/>
    <property type="evidence" value="ECO:0007669"/>
    <property type="project" value="TreeGrafter"/>
</dbReference>
<dbReference type="UniPathway" id="UPA00223">
    <property type="reaction ID" value="UER00999"/>
</dbReference>
<dbReference type="InterPro" id="IPR017866">
    <property type="entry name" value="Succ-CoA_synthase_bsu_CS"/>
</dbReference>
<comment type="catalytic activity">
    <reaction evidence="8">
        <text>succinate + ATP + CoA = succinyl-CoA + ADP + phosphate</text>
        <dbReference type="Rhea" id="RHEA:17661"/>
        <dbReference type="ChEBI" id="CHEBI:30031"/>
        <dbReference type="ChEBI" id="CHEBI:30616"/>
        <dbReference type="ChEBI" id="CHEBI:43474"/>
        <dbReference type="ChEBI" id="CHEBI:57287"/>
        <dbReference type="ChEBI" id="CHEBI:57292"/>
        <dbReference type="ChEBI" id="CHEBI:456216"/>
        <dbReference type="EC" id="6.2.1.5"/>
    </reaction>
    <physiologicalReaction direction="right-to-left" evidence="8">
        <dbReference type="Rhea" id="RHEA:17663"/>
    </physiologicalReaction>
</comment>
<dbReference type="GO" id="GO:0005524">
    <property type="term" value="F:ATP binding"/>
    <property type="evidence" value="ECO:0007669"/>
    <property type="project" value="UniProtKB-UniRule"/>
</dbReference>
<evidence type="ECO:0000256" key="7">
    <source>
        <dbReference type="ARBA" id="ARBA00022842"/>
    </source>
</evidence>
<feature type="binding site" evidence="10">
    <location>
        <position position="46"/>
    </location>
    <ligand>
        <name>ATP</name>
        <dbReference type="ChEBI" id="CHEBI:30616"/>
    </ligand>
</feature>
<dbReference type="GO" id="GO:0006099">
    <property type="term" value="P:tricarboxylic acid cycle"/>
    <property type="evidence" value="ECO:0007669"/>
    <property type="project" value="UniProtKB-UniRule"/>
</dbReference>
<evidence type="ECO:0000256" key="9">
    <source>
        <dbReference type="ARBA" id="ARBA00052891"/>
    </source>
</evidence>
<dbReference type="STRING" id="732.ADJ80_06750"/>
<dbReference type="Gene3D" id="3.30.470.20">
    <property type="entry name" value="ATP-grasp fold, B domain"/>
    <property type="match status" value="1"/>
</dbReference>
<dbReference type="EMBL" id="UFSP01000004">
    <property type="protein sequence ID" value="SSZ30682.1"/>
    <property type="molecule type" value="Genomic_DNA"/>
</dbReference>
<keyword evidence="6 10" id="KW-0067">ATP-binding</keyword>
<dbReference type="NCBIfam" id="TIGR01016">
    <property type="entry name" value="sucCoAbeta"/>
    <property type="match status" value="1"/>
</dbReference>
<protein>
    <recommendedName>
        <fullName evidence="10">Succinate--CoA ligase [ADP-forming] subunit beta</fullName>
        <ecNumber evidence="10">6.2.1.5</ecNumber>
    </recommendedName>
    <alternativeName>
        <fullName evidence="10">Succinyl-CoA synthetase subunit beta</fullName>
        <shortName evidence="10">SCS-beta</shortName>
    </alternativeName>
</protein>
<feature type="binding site" evidence="10">
    <location>
        <position position="102"/>
    </location>
    <ligand>
        <name>ATP</name>
        <dbReference type="ChEBI" id="CHEBI:30616"/>
    </ligand>
</feature>
<comment type="function">
    <text evidence="10">Succinyl-CoA synthetase functions in the citric acid cycle (TCA), coupling the hydrolysis of succinyl-CoA to the synthesis of either ATP or GTP and thus represents the only step of substrate-level phosphorylation in the TCA. The beta subunit provides nucleotide specificity of the enzyme and binds the substrate succinate, while the binding sites for coenzyme A and phosphate are found in the alpha subunit.</text>
</comment>
<dbReference type="Gene3D" id="3.40.50.261">
    <property type="entry name" value="Succinyl-CoA synthetase domains"/>
    <property type="match status" value="1"/>
</dbReference>
<evidence type="ECO:0000256" key="6">
    <source>
        <dbReference type="ARBA" id="ARBA00022840"/>
    </source>
</evidence>
<feature type="binding site" evidence="10">
    <location>
        <position position="264"/>
    </location>
    <ligand>
        <name>substrate</name>
        <note>ligand shared with subunit alpha</note>
    </ligand>
</feature>
<dbReference type="Gene3D" id="3.30.1490.20">
    <property type="entry name" value="ATP-grasp fold, A domain"/>
    <property type="match status" value="1"/>
</dbReference>
<dbReference type="PROSITE" id="PS50975">
    <property type="entry name" value="ATP_GRASP"/>
    <property type="match status" value="1"/>
</dbReference>
<keyword evidence="7 10" id="KW-0460">Magnesium</keyword>
<feature type="binding site" evidence="10">
    <location>
        <begin position="53"/>
        <end position="55"/>
    </location>
    <ligand>
        <name>ATP</name>
        <dbReference type="ChEBI" id="CHEBI:30616"/>
    </ligand>
</feature>
<dbReference type="PIRSF" id="PIRSF001554">
    <property type="entry name" value="SucCS_beta"/>
    <property type="match status" value="1"/>
</dbReference>
<evidence type="ECO:0000256" key="4">
    <source>
        <dbReference type="ARBA" id="ARBA00022723"/>
    </source>
</evidence>
<evidence type="ECO:0000313" key="13">
    <source>
        <dbReference type="Proteomes" id="UP000253728"/>
    </source>
</evidence>
<dbReference type="GO" id="GO:0042709">
    <property type="term" value="C:succinate-CoA ligase complex"/>
    <property type="evidence" value="ECO:0007669"/>
    <property type="project" value="TreeGrafter"/>
</dbReference>
<dbReference type="AlphaFoldDB" id="A0A336NCR3"/>
<evidence type="ECO:0000259" key="11">
    <source>
        <dbReference type="PROSITE" id="PS50975"/>
    </source>
</evidence>
<dbReference type="InterPro" id="IPR016102">
    <property type="entry name" value="Succinyl-CoA_synth-like"/>
</dbReference>
<evidence type="ECO:0000313" key="12">
    <source>
        <dbReference type="EMBL" id="SSZ30682.1"/>
    </source>
</evidence>
<feature type="domain" description="ATP-grasp" evidence="11">
    <location>
        <begin position="9"/>
        <end position="229"/>
    </location>
</feature>
<sequence>MNLHEYQSKQLFVEYQLPVSKGIACSTADEAADAIKHLDGDGWVIKCQVHAGGRGKAGGVKLVRNEAEVREFADKWLGQRLVTFQSDANGQPVNSIYVEEKAQIERELYLGAVLDRASQRVVFMVSTEGGINIEEVAEKTPHLLHKMAIDPLTGGMPYQGRELAFKLGLKGDQVKQFAHIFTQMAKMFVERDLSLLEVNPLVVTKEGNLLCLDAKIVVDSNALYRQPALAAMQDPSQEDPREALAESFQLNYVALDGNIGCMVNGAGLAMGTMDIVKLEGGQPANFLDVGGGATKERVAEAFKIILSDKNVKAVLVNIFGGIVRCDLIAEGIIAAVNEVGVNVPVVVRLEGNNAPLGREILAKSGLNIIAAQTLTDAAVESVKAANGHA</sequence>
<dbReference type="GO" id="GO:0006104">
    <property type="term" value="P:succinyl-CoA metabolic process"/>
    <property type="evidence" value="ECO:0007669"/>
    <property type="project" value="TreeGrafter"/>
</dbReference>
<feature type="binding site" evidence="10">
    <location>
        <position position="107"/>
    </location>
    <ligand>
        <name>ATP</name>
        <dbReference type="ChEBI" id="CHEBI:30616"/>
    </ligand>
</feature>
<dbReference type="InterPro" id="IPR005811">
    <property type="entry name" value="SUCC_ACL_C"/>
</dbReference>
<comment type="cofactor">
    <cofactor evidence="10">
        <name>Mg(2+)</name>
        <dbReference type="ChEBI" id="CHEBI:18420"/>
    </cofactor>
    <text evidence="10">Binds 1 Mg(2+) ion per subunit.</text>
</comment>
<keyword evidence="2 10" id="KW-0816">Tricarboxylic acid cycle</keyword>
<dbReference type="HAMAP" id="MF_00558">
    <property type="entry name" value="Succ_CoA_beta"/>
    <property type="match status" value="1"/>
</dbReference>
<comment type="pathway">
    <text evidence="10">Carbohydrate metabolism; tricarboxylic acid cycle; succinate from succinyl-CoA (ligase route): step 1/1.</text>
</comment>
<dbReference type="FunFam" id="3.40.50.261:FF:000001">
    <property type="entry name" value="Succinate--CoA ligase [ADP-forming] subunit beta"/>
    <property type="match status" value="1"/>
</dbReference>
<keyword evidence="5 10" id="KW-0547">Nucleotide-binding</keyword>
<evidence type="ECO:0000256" key="1">
    <source>
        <dbReference type="ARBA" id="ARBA00009182"/>
    </source>
</evidence>
<dbReference type="InterPro" id="IPR011761">
    <property type="entry name" value="ATP-grasp"/>
</dbReference>
<evidence type="ECO:0000256" key="5">
    <source>
        <dbReference type="ARBA" id="ARBA00022741"/>
    </source>
</evidence>
<dbReference type="GeneID" id="49635005"/>
<dbReference type="EC" id="6.2.1.5" evidence="10"/>
<dbReference type="Pfam" id="PF08442">
    <property type="entry name" value="ATP-grasp_2"/>
    <property type="match status" value="1"/>
</dbReference>
<dbReference type="SUPFAM" id="SSF56059">
    <property type="entry name" value="Glutathione synthetase ATP-binding domain-like"/>
    <property type="match status" value="1"/>
</dbReference>
<evidence type="ECO:0000256" key="2">
    <source>
        <dbReference type="ARBA" id="ARBA00022532"/>
    </source>
</evidence>
<evidence type="ECO:0000256" key="3">
    <source>
        <dbReference type="ARBA" id="ARBA00022598"/>
    </source>
</evidence>
<dbReference type="FunFam" id="3.30.1490.20:FF:000002">
    <property type="entry name" value="Succinate--CoA ligase [ADP-forming] subunit beta"/>
    <property type="match status" value="1"/>
</dbReference>
<dbReference type="Pfam" id="PF00549">
    <property type="entry name" value="Ligase_CoA"/>
    <property type="match status" value="1"/>
</dbReference>
<organism evidence="12 13">
    <name type="scientific">Aggregatibacter aphrophilus</name>
    <name type="common">Haemophilus aphrophilus</name>
    <dbReference type="NCBI Taxonomy" id="732"/>
    <lineage>
        <taxon>Bacteria</taxon>
        <taxon>Pseudomonadati</taxon>
        <taxon>Pseudomonadota</taxon>
        <taxon>Gammaproteobacteria</taxon>
        <taxon>Pasteurellales</taxon>
        <taxon>Pasteurellaceae</taxon>
        <taxon>Aggregatibacter</taxon>
    </lineage>
</organism>